<gene>
    <name evidence="4" type="primary">sspK</name>
    <name evidence="4" type="ORF">FCL54_18815</name>
</gene>
<evidence type="ECO:0000313" key="4">
    <source>
        <dbReference type="EMBL" id="TLS35711.1"/>
    </source>
</evidence>
<dbReference type="GO" id="GO:0030436">
    <property type="term" value="P:asexual sporulation"/>
    <property type="evidence" value="ECO:0007669"/>
    <property type="project" value="UniProtKB-UniRule"/>
</dbReference>
<evidence type="ECO:0000256" key="2">
    <source>
        <dbReference type="NCBIfam" id="TIGR03091"/>
    </source>
</evidence>
<evidence type="ECO:0000256" key="3">
    <source>
        <dbReference type="SAM" id="MobiDB-lite"/>
    </source>
</evidence>
<keyword evidence="1" id="KW-0749">Sporulation</keyword>
<dbReference type="OrthoDB" id="2382188at2"/>
<sequence>MVRNKDSGFPNQISFSGEPRAKEEFASKRPDGTTNTHPQERMFKSNQAQFRHK</sequence>
<dbReference type="NCBIfam" id="TIGR03091">
    <property type="entry name" value="SASP_sspK"/>
    <property type="match status" value="1"/>
</dbReference>
<dbReference type="GO" id="GO:0042601">
    <property type="term" value="C:endospore-forming forespore"/>
    <property type="evidence" value="ECO:0007669"/>
    <property type="project" value="InterPro"/>
</dbReference>
<evidence type="ECO:0000256" key="1">
    <source>
        <dbReference type="ARBA" id="ARBA00022969"/>
    </source>
</evidence>
<dbReference type="GO" id="GO:0030435">
    <property type="term" value="P:sporulation resulting in formation of a cellular spore"/>
    <property type="evidence" value="ECO:0007669"/>
    <property type="project" value="UniProtKB-KW"/>
</dbReference>
<comment type="caution">
    <text evidence="4">The sequence shown here is derived from an EMBL/GenBank/DDBJ whole genome shotgun (WGS) entry which is preliminary data.</text>
</comment>
<dbReference type="RefSeq" id="WP_138128489.1">
    <property type="nucleotide sequence ID" value="NZ_SWLG01000017.1"/>
</dbReference>
<accession>A0A5R9EXX9</accession>
<dbReference type="AlphaFoldDB" id="A0A5R9EXX9"/>
<dbReference type="HAMAP" id="MF_01504">
    <property type="entry name" value="SspK"/>
    <property type="match status" value="1"/>
</dbReference>
<dbReference type="InterPro" id="IPR012611">
    <property type="entry name" value="SASP_SspK"/>
</dbReference>
<dbReference type="Proteomes" id="UP000308230">
    <property type="component" value="Unassembled WGS sequence"/>
</dbReference>
<feature type="compositionally biased region" description="Basic and acidic residues" evidence="3">
    <location>
        <begin position="19"/>
        <end position="31"/>
    </location>
</feature>
<name>A0A5R9EXX9_9BACL</name>
<proteinExistence type="inferred from homology"/>
<feature type="region of interest" description="Disordered" evidence="3">
    <location>
        <begin position="1"/>
        <end position="53"/>
    </location>
</feature>
<protein>
    <recommendedName>
        <fullName evidence="2">Small, acid-soluble spore protein K</fullName>
    </recommendedName>
</protein>
<dbReference type="EMBL" id="SWLG01000017">
    <property type="protein sequence ID" value="TLS35711.1"/>
    <property type="molecule type" value="Genomic_DNA"/>
</dbReference>
<organism evidence="4 5">
    <name type="scientific">Exobacillus caeni</name>
    <dbReference type="NCBI Taxonomy" id="2574798"/>
    <lineage>
        <taxon>Bacteria</taxon>
        <taxon>Bacillati</taxon>
        <taxon>Bacillota</taxon>
        <taxon>Bacilli</taxon>
        <taxon>Bacillales</taxon>
        <taxon>Guptibacillaceae</taxon>
        <taxon>Exobacillus</taxon>
    </lineage>
</organism>
<keyword evidence="5" id="KW-1185">Reference proteome</keyword>
<evidence type="ECO:0000313" key="5">
    <source>
        <dbReference type="Proteomes" id="UP000308230"/>
    </source>
</evidence>
<dbReference type="Pfam" id="PF08176">
    <property type="entry name" value="SspK"/>
    <property type="match status" value="1"/>
</dbReference>
<reference evidence="4 5" key="1">
    <citation type="submission" date="2019-04" db="EMBL/GenBank/DDBJ databases">
        <title>Bacillus caeni sp. nov., a bacterium isolated from mangrove sediment.</title>
        <authorList>
            <person name="Huang H."/>
            <person name="Mo K."/>
            <person name="Hu Y."/>
        </authorList>
    </citation>
    <scope>NUCLEOTIDE SEQUENCE [LARGE SCALE GENOMIC DNA]</scope>
    <source>
        <strain evidence="4 5">HB172195</strain>
    </source>
</reference>
<feature type="compositionally biased region" description="Polar residues" evidence="3">
    <location>
        <begin position="44"/>
        <end position="53"/>
    </location>
</feature>